<keyword evidence="1" id="KW-0472">Membrane</keyword>
<reference evidence="2 3" key="1">
    <citation type="submission" date="2016-10" db="EMBL/GenBank/DDBJ databases">
        <authorList>
            <person name="de Groot N.N."/>
        </authorList>
    </citation>
    <scope>NUCLEOTIDE SEQUENCE [LARGE SCALE GENOMIC DNA]</scope>
    <source>
        <strain evidence="2 3">DSM 23048</strain>
    </source>
</reference>
<name>A0A1H6TB49_9FLAO</name>
<sequence length="86" mass="9766">MKDLEQNKNVLLFAKKNYIILLISIALIALSFILMAGATNDVPTEFNEDIYSFRRIHLAPTVFFIGIGVAIYAIFKKDNTPMKDNQ</sequence>
<evidence type="ECO:0000313" key="2">
    <source>
        <dbReference type="EMBL" id="SEI77313.1"/>
    </source>
</evidence>
<keyword evidence="1" id="KW-1133">Transmembrane helix</keyword>
<feature type="transmembrane region" description="Helical" evidence="1">
    <location>
        <begin position="18"/>
        <end position="36"/>
    </location>
</feature>
<keyword evidence="1" id="KW-0812">Transmembrane</keyword>
<feature type="transmembrane region" description="Helical" evidence="1">
    <location>
        <begin position="56"/>
        <end position="75"/>
    </location>
</feature>
<protein>
    <recommendedName>
        <fullName evidence="4">DUF3098 domain-containing protein</fullName>
    </recommendedName>
</protein>
<dbReference type="Proteomes" id="UP000183077">
    <property type="component" value="Unassembled WGS sequence"/>
</dbReference>
<evidence type="ECO:0000313" key="3">
    <source>
        <dbReference type="Proteomes" id="UP000183077"/>
    </source>
</evidence>
<proteinExistence type="predicted"/>
<evidence type="ECO:0008006" key="4">
    <source>
        <dbReference type="Google" id="ProtNLM"/>
    </source>
</evidence>
<dbReference type="AlphaFoldDB" id="A0A1H6TB49"/>
<dbReference type="RefSeq" id="WP_074745235.1">
    <property type="nucleotide sequence ID" value="NZ_FNYS01000004.1"/>
</dbReference>
<evidence type="ECO:0000256" key="1">
    <source>
        <dbReference type="SAM" id="Phobius"/>
    </source>
</evidence>
<dbReference type="EMBL" id="FNYS01000004">
    <property type="protein sequence ID" value="SEI77313.1"/>
    <property type="molecule type" value="Genomic_DNA"/>
</dbReference>
<dbReference type="Pfam" id="PF11297">
    <property type="entry name" value="DUF3098"/>
    <property type="match status" value="1"/>
</dbReference>
<dbReference type="GeneID" id="82256549"/>
<gene>
    <name evidence="2" type="ORF">SAMN04488018_104143</name>
</gene>
<accession>A0A1H6TB49</accession>
<dbReference type="InterPro" id="IPR021448">
    <property type="entry name" value="DUF3098"/>
</dbReference>
<organism evidence="2 3">
    <name type="scientific">Myroides marinus</name>
    <dbReference type="NCBI Taxonomy" id="703342"/>
    <lineage>
        <taxon>Bacteria</taxon>
        <taxon>Pseudomonadati</taxon>
        <taxon>Bacteroidota</taxon>
        <taxon>Flavobacteriia</taxon>
        <taxon>Flavobacteriales</taxon>
        <taxon>Flavobacteriaceae</taxon>
        <taxon>Myroides</taxon>
    </lineage>
</organism>